<dbReference type="InterPro" id="IPR048634">
    <property type="entry name" value="SecD_SecF_C"/>
</dbReference>
<dbReference type="OrthoDB" id="9774769at2"/>
<keyword evidence="3 9" id="KW-1003">Cell membrane</keyword>
<feature type="domain" description="Protein export membrane protein SecD/SecF C-terminal" evidence="10">
    <location>
        <begin position="115"/>
        <end position="296"/>
    </location>
</feature>
<gene>
    <name evidence="9 11" type="primary">secF</name>
    <name evidence="11" type="ORF">CRV10_03255</name>
</gene>
<comment type="function">
    <text evidence="9">Part of the Sec protein translocase complex. Interacts with the SecYEG preprotein conducting channel. SecDF uses the proton motive force (PMF) to complete protein translocation after the ATP-dependent function of SecA.</text>
</comment>
<dbReference type="Gene3D" id="1.20.1640.10">
    <property type="entry name" value="Multidrug efflux transporter AcrB transmembrane domain"/>
    <property type="match status" value="1"/>
</dbReference>
<keyword evidence="7 9" id="KW-0811">Translocation</keyword>
<evidence type="ECO:0000256" key="6">
    <source>
        <dbReference type="ARBA" id="ARBA00022989"/>
    </source>
</evidence>
<evidence type="ECO:0000256" key="4">
    <source>
        <dbReference type="ARBA" id="ARBA00022692"/>
    </source>
</evidence>
<name>A0A2P5SVI2_9GAMM</name>
<dbReference type="NCBIfam" id="TIGR00916">
    <property type="entry name" value="2A0604s01"/>
    <property type="match status" value="1"/>
</dbReference>
<feature type="transmembrane region" description="Helical" evidence="9">
    <location>
        <begin position="196"/>
        <end position="216"/>
    </location>
</feature>
<evidence type="ECO:0000256" key="7">
    <source>
        <dbReference type="ARBA" id="ARBA00023010"/>
    </source>
</evidence>
<evidence type="ECO:0000256" key="2">
    <source>
        <dbReference type="ARBA" id="ARBA00022448"/>
    </source>
</evidence>
<comment type="subcellular location">
    <subcellularLocation>
        <location evidence="1 9">Cell membrane</location>
        <topology evidence="1 9">Multi-pass membrane protein</topology>
    </subcellularLocation>
</comment>
<dbReference type="EMBL" id="PDKU01000005">
    <property type="protein sequence ID" value="PPI86344.1"/>
    <property type="molecule type" value="Genomic_DNA"/>
</dbReference>
<dbReference type="GO" id="GO:0015450">
    <property type="term" value="F:protein-transporting ATPase activity"/>
    <property type="evidence" value="ECO:0007669"/>
    <property type="project" value="InterPro"/>
</dbReference>
<evidence type="ECO:0000256" key="8">
    <source>
        <dbReference type="ARBA" id="ARBA00023136"/>
    </source>
</evidence>
<evidence type="ECO:0000313" key="12">
    <source>
        <dbReference type="Proteomes" id="UP000296144"/>
    </source>
</evidence>
<dbReference type="GO" id="GO:0065002">
    <property type="term" value="P:intracellular protein transmembrane transport"/>
    <property type="evidence" value="ECO:0007669"/>
    <property type="project" value="UniProtKB-UniRule"/>
</dbReference>
<dbReference type="PRINTS" id="PR01755">
    <property type="entry name" value="SECFTRNLCASE"/>
</dbReference>
<sequence>MSQISYINEFNEKNKIFDFMRWNKLAFFILGLLIIFSFVFIFMIKFNWGVDFTGGTVIEINLETAVDLNLIRSTLIQSGFNKPIVSTAGSKSIMIKIHSYFNSKNSDDLSSKLINAINKNIKQKIIINHIDFVGPSVGIDLIKNGVIALLCAIASVLLYVGFRFDWYLAFGIVVALFSDLIITCGFLSLFHIEIDLTILASLMSVIGYSLNDKIVISDRIRENTRHIKSFSYYEIINISLNQVLKRTLITSLITSIMVIILLLFGGSLLTGFSLTMLIGLIFGTLSSIYVFLSLALIAHSINNRVFLYQ</sequence>
<dbReference type="GO" id="GO:0005886">
    <property type="term" value="C:plasma membrane"/>
    <property type="evidence" value="ECO:0007669"/>
    <property type="project" value="UniProtKB-SubCell"/>
</dbReference>
<dbReference type="PANTHER" id="PTHR30081">
    <property type="entry name" value="PROTEIN-EXPORT MEMBRANE PROTEIN SEC"/>
    <property type="match status" value="1"/>
</dbReference>
<comment type="subunit">
    <text evidence="9">Forms a complex with SecD. Part of the essential Sec protein translocation apparatus which comprises SecA, SecYEG and auxiliary proteins SecDF-YajC and YidC.</text>
</comment>
<dbReference type="Pfam" id="PF02355">
    <property type="entry name" value="SecD_SecF_C"/>
    <property type="match status" value="1"/>
</dbReference>
<evidence type="ECO:0000256" key="3">
    <source>
        <dbReference type="ARBA" id="ARBA00022475"/>
    </source>
</evidence>
<dbReference type="InterPro" id="IPR005665">
    <property type="entry name" value="SecF_bac"/>
</dbReference>
<dbReference type="NCBIfam" id="TIGR00966">
    <property type="entry name" value="transloc_SecF"/>
    <property type="match status" value="1"/>
</dbReference>
<keyword evidence="2 9" id="KW-0813">Transport</keyword>
<keyword evidence="8 9" id="KW-0472">Membrane</keyword>
<keyword evidence="6 9" id="KW-1133">Transmembrane helix</keyword>
<dbReference type="RefSeq" id="WP_136130409.1">
    <property type="nucleotide sequence ID" value="NZ_PDKU01000005.1"/>
</dbReference>
<comment type="similarity">
    <text evidence="9">Belongs to the SecD/SecF family. SecF subfamily.</text>
</comment>
<organism evidence="11 12">
    <name type="scientific">Candidatus Pantoea edessiphila</name>
    <dbReference type="NCBI Taxonomy" id="2044610"/>
    <lineage>
        <taxon>Bacteria</taxon>
        <taxon>Pseudomonadati</taxon>
        <taxon>Pseudomonadota</taxon>
        <taxon>Gammaproteobacteria</taxon>
        <taxon>Enterobacterales</taxon>
        <taxon>Erwiniaceae</taxon>
        <taxon>Pantoea</taxon>
    </lineage>
</organism>
<dbReference type="InterPro" id="IPR022813">
    <property type="entry name" value="SecD/SecF_arch_bac"/>
</dbReference>
<feature type="transmembrane region" description="Helical" evidence="9">
    <location>
        <begin position="167"/>
        <end position="190"/>
    </location>
</feature>
<dbReference type="GO" id="GO:0006605">
    <property type="term" value="P:protein targeting"/>
    <property type="evidence" value="ECO:0007669"/>
    <property type="project" value="UniProtKB-UniRule"/>
</dbReference>
<dbReference type="InterPro" id="IPR022645">
    <property type="entry name" value="SecD/SecF_bac"/>
</dbReference>
<keyword evidence="5 9" id="KW-0653">Protein transport</keyword>
<accession>A0A2P5SVI2</accession>
<proteinExistence type="inferred from homology"/>
<evidence type="ECO:0000256" key="1">
    <source>
        <dbReference type="ARBA" id="ARBA00004651"/>
    </source>
</evidence>
<evidence type="ECO:0000313" key="11">
    <source>
        <dbReference type="EMBL" id="PPI86344.1"/>
    </source>
</evidence>
<dbReference type="PANTHER" id="PTHR30081:SF8">
    <property type="entry name" value="PROTEIN TRANSLOCASE SUBUNIT SECF"/>
    <property type="match status" value="1"/>
</dbReference>
<evidence type="ECO:0000256" key="9">
    <source>
        <dbReference type="HAMAP-Rule" id="MF_01464"/>
    </source>
</evidence>
<dbReference type="Pfam" id="PF07549">
    <property type="entry name" value="Sec_GG"/>
    <property type="match status" value="1"/>
</dbReference>
<dbReference type="HAMAP" id="MF_01464_B">
    <property type="entry name" value="SecF_B"/>
    <property type="match status" value="1"/>
</dbReference>
<keyword evidence="12" id="KW-1185">Reference proteome</keyword>
<comment type="caution">
    <text evidence="11">The sequence shown here is derived from an EMBL/GenBank/DDBJ whole genome shotgun (WGS) entry which is preliminary data.</text>
</comment>
<evidence type="ECO:0000259" key="10">
    <source>
        <dbReference type="Pfam" id="PF02355"/>
    </source>
</evidence>
<dbReference type="InterPro" id="IPR055344">
    <property type="entry name" value="SecD_SecF_C_bact"/>
</dbReference>
<dbReference type="SUPFAM" id="SSF82866">
    <property type="entry name" value="Multidrug efflux transporter AcrB transmembrane domain"/>
    <property type="match status" value="1"/>
</dbReference>
<evidence type="ECO:0000256" key="5">
    <source>
        <dbReference type="ARBA" id="ARBA00022927"/>
    </source>
</evidence>
<dbReference type="GO" id="GO:0043952">
    <property type="term" value="P:protein transport by the Sec complex"/>
    <property type="evidence" value="ECO:0007669"/>
    <property type="project" value="UniProtKB-UniRule"/>
</dbReference>
<protein>
    <recommendedName>
        <fullName evidence="9">Protein-export membrane protein SecF</fullName>
    </recommendedName>
</protein>
<reference evidence="11 12" key="1">
    <citation type="journal article" date="2018" name="Genome Biol. Evol.">
        <title>Cladogenesis and Genomic Streamlining in Extracellular Endosymbionts of Tropical Stink Bugs.</title>
        <authorList>
            <person name="Otero-Bravo A."/>
            <person name="Goffredi S."/>
            <person name="Sabree Z.L."/>
        </authorList>
    </citation>
    <scope>NUCLEOTIDE SEQUENCE [LARGE SCALE GENOMIC DNA]</scope>
    <source>
        <strain evidence="11 12">SoEL</strain>
    </source>
</reference>
<feature type="transmembrane region" description="Helical" evidence="9">
    <location>
        <begin position="141"/>
        <end position="160"/>
    </location>
</feature>
<dbReference type="InterPro" id="IPR022646">
    <property type="entry name" value="SecD/SecF_CS"/>
</dbReference>
<dbReference type="AlphaFoldDB" id="A0A2P5SVI2"/>
<feature type="transmembrane region" description="Helical" evidence="9">
    <location>
        <begin position="276"/>
        <end position="298"/>
    </location>
</feature>
<feature type="transmembrane region" description="Helical" evidence="9">
    <location>
        <begin position="25"/>
        <end position="44"/>
    </location>
</feature>
<dbReference type="Proteomes" id="UP000296144">
    <property type="component" value="Unassembled WGS sequence"/>
</dbReference>
<feature type="transmembrane region" description="Helical" evidence="9">
    <location>
        <begin position="248"/>
        <end position="270"/>
    </location>
</feature>
<keyword evidence="4 9" id="KW-0812">Transmembrane</keyword>